<dbReference type="AlphaFoldDB" id="A0A4P8WL91"/>
<proteinExistence type="predicted"/>
<protein>
    <submittedName>
        <fullName evidence="2">Uncharacterized protein</fullName>
    </submittedName>
</protein>
<name>A0A4P8WL91_9EURY</name>
<feature type="region of interest" description="Disordered" evidence="1">
    <location>
        <begin position="1"/>
        <end position="20"/>
    </location>
</feature>
<reference evidence="3" key="1">
    <citation type="submission" date="2019-05" db="EMBL/GenBank/DDBJ databases">
        <title>Genome sequence and methylation pattern of the halophilic Archaeon Natrinema versiforme BOL5-4.</title>
        <authorList>
            <person name="DasSarma P."/>
            <person name="Anton B.P."/>
            <person name="DasSarma S.L."/>
            <person name="Martinez F.L."/>
            <person name="Guzman D."/>
            <person name="Roberts R.J."/>
            <person name="DasSarma S."/>
        </authorList>
    </citation>
    <scope>NUCLEOTIDE SEQUENCE [LARGE SCALE GENOMIC DNA]</scope>
    <source>
        <strain evidence="3">BOL5-4</strain>
    </source>
</reference>
<gene>
    <name evidence="2" type="ORF">FEJ81_16580</name>
</gene>
<dbReference type="RefSeq" id="WP_138246332.1">
    <property type="nucleotide sequence ID" value="NZ_CP040330.1"/>
</dbReference>
<sequence length="130" mass="15362">MGNEQPTDSDDASTDEQKVRRSIYIPVEVTEWADEENINLSGLASDLLKGEMKRREHLQEIQNCPEEEVDIDEKIEEIYARKRRMEDAFLEFKKKAWEEHRRKFGLDDLDYEDTVESEYRVSDSNEGDSQ</sequence>
<evidence type="ECO:0000256" key="1">
    <source>
        <dbReference type="SAM" id="MobiDB-lite"/>
    </source>
</evidence>
<dbReference type="GeneID" id="40266923"/>
<evidence type="ECO:0000313" key="2">
    <source>
        <dbReference type="EMBL" id="QCS43882.1"/>
    </source>
</evidence>
<dbReference type="Proteomes" id="UP000302218">
    <property type="component" value="Chromosome"/>
</dbReference>
<accession>A0A4P8WL91</accession>
<evidence type="ECO:0000313" key="3">
    <source>
        <dbReference type="Proteomes" id="UP000302218"/>
    </source>
</evidence>
<dbReference type="KEGG" id="nvr:FEJ81_16580"/>
<organism evidence="2 3">
    <name type="scientific">Natrinema versiforme</name>
    <dbReference type="NCBI Taxonomy" id="88724"/>
    <lineage>
        <taxon>Archaea</taxon>
        <taxon>Methanobacteriati</taxon>
        <taxon>Methanobacteriota</taxon>
        <taxon>Stenosarchaea group</taxon>
        <taxon>Halobacteria</taxon>
        <taxon>Halobacteriales</taxon>
        <taxon>Natrialbaceae</taxon>
        <taxon>Natrinema</taxon>
    </lineage>
</organism>
<dbReference type="EMBL" id="CP040330">
    <property type="protein sequence ID" value="QCS43882.1"/>
    <property type="molecule type" value="Genomic_DNA"/>
</dbReference>